<evidence type="ECO:0000259" key="7">
    <source>
        <dbReference type="Pfam" id="PF00155"/>
    </source>
</evidence>
<dbReference type="PROSITE" id="PS00599">
    <property type="entry name" value="AA_TRANSFER_CLASS_2"/>
    <property type="match status" value="1"/>
</dbReference>
<name>A0ABY6CQM2_9BACT</name>
<dbReference type="RefSeq" id="WP_262309771.1">
    <property type="nucleotide sequence ID" value="NZ_CP106679.1"/>
</dbReference>
<organism evidence="8 9">
    <name type="scientific">Reichenbachiella agarivorans</name>
    <dbReference type="NCBI Taxonomy" id="2979464"/>
    <lineage>
        <taxon>Bacteria</taxon>
        <taxon>Pseudomonadati</taxon>
        <taxon>Bacteroidota</taxon>
        <taxon>Cytophagia</taxon>
        <taxon>Cytophagales</taxon>
        <taxon>Reichenbachiellaceae</taxon>
        <taxon>Reichenbachiella</taxon>
    </lineage>
</organism>
<evidence type="ECO:0000256" key="4">
    <source>
        <dbReference type="ARBA" id="ARBA00022679"/>
    </source>
</evidence>
<dbReference type="InterPro" id="IPR015421">
    <property type="entry name" value="PyrdxlP-dep_Trfase_major"/>
</dbReference>
<evidence type="ECO:0000256" key="3">
    <source>
        <dbReference type="ARBA" id="ARBA00010008"/>
    </source>
</evidence>
<keyword evidence="4" id="KW-0808">Transferase</keyword>
<dbReference type="InterPro" id="IPR050087">
    <property type="entry name" value="AON_synthase_class-II"/>
</dbReference>
<keyword evidence="9" id="KW-1185">Reference proteome</keyword>
<evidence type="ECO:0000256" key="5">
    <source>
        <dbReference type="ARBA" id="ARBA00022898"/>
    </source>
</evidence>
<comment type="cofactor">
    <cofactor evidence="1 6">
        <name>pyridoxal 5'-phosphate</name>
        <dbReference type="ChEBI" id="CHEBI:597326"/>
    </cofactor>
</comment>
<dbReference type="Gene3D" id="3.90.1150.10">
    <property type="entry name" value="Aspartate Aminotransferase, domain 1"/>
    <property type="match status" value="1"/>
</dbReference>
<dbReference type="InterPro" id="IPR004839">
    <property type="entry name" value="Aminotransferase_I/II_large"/>
</dbReference>
<protein>
    <submittedName>
        <fullName evidence="8">8-amino-7-oxononanoate synthase</fullName>
    </submittedName>
</protein>
<dbReference type="Pfam" id="PF00155">
    <property type="entry name" value="Aminotran_1_2"/>
    <property type="match status" value="1"/>
</dbReference>
<dbReference type="Gene3D" id="3.40.640.10">
    <property type="entry name" value="Type I PLP-dependent aspartate aminotransferase-like (Major domain)"/>
    <property type="match status" value="1"/>
</dbReference>
<comment type="pathway">
    <text evidence="2">Lipid metabolism.</text>
</comment>
<reference evidence="8" key="1">
    <citation type="submission" date="2022-09" db="EMBL/GenBank/DDBJ databases">
        <title>Comparative genomics and taxonomic characterization of three novel marine species of genus Reichenbachiella exhibiting antioxidant and polysaccharide degradation activities.</title>
        <authorList>
            <person name="Muhammad N."/>
            <person name="Lee Y.-J."/>
            <person name="Ko J."/>
            <person name="Kim S.-G."/>
        </authorList>
    </citation>
    <scope>NUCLEOTIDE SEQUENCE</scope>
    <source>
        <strain evidence="8">BKB1-1</strain>
    </source>
</reference>
<evidence type="ECO:0000256" key="2">
    <source>
        <dbReference type="ARBA" id="ARBA00005189"/>
    </source>
</evidence>
<dbReference type="EMBL" id="CP106679">
    <property type="protein sequence ID" value="UXP32335.1"/>
    <property type="molecule type" value="Genomic_DNA"/>
</dbReference>
<dbReference type="InterPro" id="IPR001917">
    <property type="entry name" value="Aminotrans_II_pyridoxalP_BS"/>
</dbReference>
<dbReference type="PANTHER" id="PTHR13693">
    <property type="entry name" value="CLASS II AMINOTRANSFERASE/8-AMINO-7-OXONONANOATE SYNTHASE"/>
    <property type="match status" value="1"/>
</dbReference>
<dbReference type="SUPFAM" id="SSF53383">
    <property type="entry name" value="PLP-dependent transferases"/>
    <property type="match status" value="1"/>
</dbReference>
<dbReference type="InterPro" id="IPR015422">
    <property type="entry name" value="PyrdxlP-dep_Trfase_small"/>
</dbReference>
<evidence type="ECO:0000256" key="6">
    <source>
        <dbReference type="RuleBase" id="RU003693"/>
    </source>
</evidence>
<evidence type="ECO:0000313" key="9">
    <source>
        <dbReference type="Proteomes" id="UP001065174"/>
    </source>
</evidence>
<gene>
    <name evidence="8" type="ORF">N6H18_18510</name>
</gene>
<proteinExistence type="inferred from homology"/>
<feature type="domain" description="Aminotransferase class I/classII large" evidence="7">
    <location>
        <begin position="28"/>
        <end position="372"/>
    </location>
</feature>
<keyword evidence="5 6" id="KW-0663">Pyridoxal phosphate</keyword>
<dbReference type="InterPro" id="IPR015424">
    <property type="entry name" value="PyrdxlP-dep_Trfase"/>
</dbReference>
<accession>A0ABY6CQM2</accession>
<dbReference type="Proteomes" id="UP001065174">
    <property type="component" value="Chromosome"/>
</dbReference>
<evidence type="ECO:0000256" key="1">
    <source>
        <dbReference type="ARBA" id="ARBA00001933"/>
    </source>
</evidence>
<comment type="similarity">
    <text evidence="3">Belongs to the class-II pyridoxal-phosphate-dependent aminotransferase family. BioF subfamily.</text>
</comment>
<dbReference type="PANTHER" id="PTHR13693:SF77">
    <property type="entry name" value="8-AMINO-7-OXONONANOATE SYNTHASE"/>
    <property type="match status" value="1"/>
</dbReference>
<evidence type="ECO:0000313" key="8">
    <source>
        <dbReference type="EMBL" id="UXP32335.1"/>
    </source>
</evidence>
<sequence>MKLDFIKKLKEREDNGNLRRLSYSTLPLIDFVSNDYLSLSRSEDLFQQINSYSYQNIIHKNGSAGSRLLAGNSQPIEELENKLAGIFKAEAALLFNSGYVANLALISSLPQRSDTIIYDSLSHVCIKEGAQLSPAKSFSFRHNDATDLERKLKNAQGQKFVVIESIYSMDGDQACFEEIISVAQKYEAQLLVDEAHGTGLFGSGGNGLVCALGIEQKFLARVYTFGKAMGVHGACIVGSQDLIDYLTNFARSFIYTTALPIHSIFSIDAAFDYLSQNIHLQSDSQEIIQFFNQYYLDKIGQNDDCYKLQSQTPIQPIVIPGNQKVKNISMLLQQSGFDVRAILSPTVAAGTERLRVCIHTHNSKTEIKNLIDCLSSQL</sequence>